<reference evidence="1 2" key="1">
    <citation type="journal article" date="2010" name="J. Bacteriol.">
        <title>Genome sequence of the milbemycin-producing bacterium Streptomyces bingchenggensis.</title>
        <authorList>
            <person name="Wang X.J."/>
            <person name="Yan Y.J."/>
            <person name="Zhang B."/>
            <person name="An J."/>
            <person name="Wang J.J."/>
            <person name="Tian J."/>
            <person name="Jiang L."/>
            <person name="Chen Y.H."/>
            <person name="Huang S.X."/>
            <person name="Yin M."/>
            <person name="Zhang J."/>
            <person name="Gao A.L."/>
            <person name="Liu C.X."/>
            <person name="Zhu Z.X."/>
            <person name="Xiang W.S."/>
        </authorList>
    </citation>
    <scope>NUCLEOTIDE SEQUENCE [LARGE SCALE GENOMIC DNA]</scope>
    <source>
        <strain evidence="1 2">BCW-1</strain>
    </source>
</reference>
<accession>D7C4N9</accession>
<dbReference type="AlphaFoldDB" id="D7C4N9"/>
<evidence type="ECO:0008006" key="3">
    <source>
        <dbReference type="Google" id="ProtNLM"/>
    </source>
</evidence>
<dbReference type="KEGG" id="sbh:SBI_02969"/>
<dbReference type="EMBL" id="CP002047">
    <property type="protein sequence ID" value="ADI06090.1"/>
    <property type="molecule type" value="Genomic_DNA"/>
</dbReference>
<gene>
    <name evidence="1" type="ordered locus">SBI_02969</name>
</gene>
<evidence type="ECO:0000313" key="2">
    <source>
        <dbReference type="Proteomes" id="UP000000377"/>
    </source>
</evidence>
<name>D7C4N9_STRBB</name>
<keyword evidence="2" id="KW-1185">Reference proteome</keyword>
<dbReference type="PATRIC" id="fig|749414.3.peg.3074"/>
<protein>
    <recommendedName>
        <fullName evidence="3">ABC transporter ATP-binding protein</fullName>
    </recommendedName>
</protein>
<dbReference type="HOGENOM" id="CLU_2939637_0_0_11"/>
<proteinExistence type="predicted"/>
<evidence type="ECO:0000313" key="1">
    <source>
        <dbReference type="EMBL" id="ADI06090.1"/>
    </source>
</evidence>
<dbReference type="STRING" id="749414.SBI_02969"/>
<organism evidence="1 2">
    <name type="scientific">Streptomyces bingchenggensis (strain BCW-1)</name>
    <dbReference type="NCBI Taxonomy" id="749414"/>
    <lineage>
        <taxon>Bacteria</taxon>
        <taxon>Bacillati</taxon>
        <taxon>Actinomycetota</taxon>
        <taxon>Actinomycetes</taxon>
        <taxon>Kitasatosporales</taxon>
        <taxon>Streptomycetaceae</taxon>
        <taxon>Streptomyces</taxon>
    </lineage>
</organism>
<dbReference type="Proteomes" id="UP000000377">
    <property type="component" value="Chromosome"/>
</dbReference>
<sequence>METGEPTEALYRLTGWALGRGVALDGITVERPSLEDVCLRLTGRGAPEYVPEYVREAGER</sequence>